<dbReference type="GO" id="GO:0046872">
    <property type="term" value="F:metal ion binding"/>
    <property type="evidence" value="ECO:0007669"/>
    <property type="project" value="UniProtKB-KW"/>
</dbReference>
<name>A0A6V7TZX7_MELEN</name>
<evidence type="ECO:0000313" key="7">
    <source>
        <dbReference type="Proteomes" id="UP000580250"/>
    </source>
</evidence>
<keyword evidence="2" id="KW-0186">Copper</keyword>
<dbReference type="PROSITE" id="PS00498">
    <property type="entry name" value="TYROSINASE_2"/>
    <property type="match status" value="1"/>
</dbReference>
<dbReference type="PANTHER" id="PTHR11474:SF126">
    <property type="entry name" value="TYROSINASE-LIKE PROTEIN TYR-1-RELATED"/>
    <property type="match status" value="1"/>
</dbReference>
<dbReference type="PANTHER" id="PTHR11474">
    <property type="entry name" value="TYROSINASE FAMILY MEMBER"/>
    <property type="match status" value="1"/>
</dbReference>
<protein>
    <recommendedName>
        <fullName evidence="4 5">Tyrosinase copper-binding domain-containing protein</fullName>
    </recommendedName>
</protein>
<dbReference type="EMBL" id="CAJEWN010000024">
    <property type="protein sequence ID" value="CAD2139992.1"/>
    <property type="molecule type" value="Genomic_DNA"/>
</dbReference>
<feature type="chain" id="PRO_5027946406" description="Tyrosinase copper-binding domain-containing protein" evidence="3">
    <location>
        <begin position="24"/>
        <end position="442"/>
    </location>
</feature>
<reference evidence="6 7" key="1">
    <citation type="submission" date="2020-08" db="EMBL/GenBank/DDBJ databases">
        <authorList>
            <person name="Koutsovoulos G."/>
            <person name="Danchin GJ E."/>
        </authorList>
    </citation>
    <scope>NUCLEOTIDE SEQUENCE [LARGE SCALE GENOMIC DNA]</scope>
</reference>
<evidence type="ECO:0000256" key="1">
    <source>
        <dbReference type="ARBA" id="ARBA00022723"/>
    </source>
</evidence>
<sequence>MSIFKCYLFTLFGINFIINNALCQQKYDCNKEPTFGLRALCKTTIDAVIFAENAEKLDPKYSPNNTEGIAPSRRELECVSQSCVCPYYGGKTNGSINDCTLRNGQKVQKALRKEIRMLTDEERNAFFNAIRDMKRRGDYDYIALIHRLAFVNGGAHNGPAFFLWHREYLKRFEILLRKYNPTLGLPYWDSTLDGRLPNPADSILFTKEFIGTTDNQGYVVTGPFTPWRTIEGDPYITRNVGKIGRPFTEYDVYWTLSQTKLENVLAYTSARLACPVKIEWDAFEYPHGFPHLFIGGDMATFIPNKPANDPIFFMHHCFVDLVFEYWREIAQNRRQRANDYPADIPACELKKHFKFANMTQFAPLQNWDGLRNEYTDNMFKFHHRPTCSFKTECGSKYLFCDRSHTYPLCTSKVRQGGNCTGFTNGEDPCLNSNCVNGTCILQ</sequence>
<comment type="caution">
    <text evidence="6">The sequence shown here is derived from an EMBL/GenBank/DDBJ whole genome shotgun (WGS) entry which is preliminary data.</text>
</comment>
<dbReference type="PRINTS" id="PR00092">
    <property type="entry name" value="TYROSINASE"/>
</dbReference>
<feature type="domain" description="Tyrosinase copper-binding" evidence="5">
    <location>
        <begin position="309"/>
        <end position="320"/>
    </location>
</feature>
<dbReference type="PROSITE" id="PS00497">
    <property type="entry name" value="TYROSINASE_1"/>
    <property type="match status" value="1"/>
</dbReference>
<dbReference type="SUPFAM" id="SSF48056">
    <property type="entry name" value="Di-copper centre-containing domain"/>
    <property type="match status" value="1"/>
</dbReference>
<keyword evidence="3" id="KW-0732">Signal</keyword>
<dbReference type="OrthoDB" id="6132182at2759"/>
<evidence type="ECO:0000313" key="6">
    <source>
        <dbReference type="EMBL" id="CAD2139992.1"/>
    </source>
</evidence>
<evidence type="ECO:0000256" key="3">
    <source>
        <dbReference type="SAM" id="SignalP"/>
    </source>
</evidence>
<dbReference type="Pfam" id="PF00264">
    <property type="entry name" value="Tyrosinase"/>
    <property type="match status" value="1"/>
</dbReference>
<evidence type="ECO:0000259" key="5">
    <source>
        <dbReference type="PROSITE" id="PS00498"/>
    </source>
</evidence>
<organism evidence="6 7">
    <name type="scientific">Meloidogyne enterolobii</name>
    <name type="common">Root-knot nematode worm</name>
    <name type="synonym">Meloidogyne mayaguensis</name>
    <dbReference type="NCBI Taxonomy" id="390850"/>
    <lineage>
        <taxon>Eukaryota</taxon>
        <taxon>Metazoa</taxon>
        <taxon>Ecdysozoa</taxon>
        <taxon>Nematoda</taxon>
        <taxon>Chromadorea</taxon>
        <taxon>Rhabditida</taxon>
        <taxon>Tylenchina</taxon>
        <taxon>Tylenchomorpha</taxon>
        <taxon>Tylenchoidea</taxon>
        <taxon>Meloidogynidae</taxon>
        <taxon>Meloidogyninae</taxon>
        <taxon>Meloidogyne</taxon>
    </lineage>
</organism>
<feature type="domain" description="Tyrosinase copper-binding" evidence="4">
    <location>
        <begin position="156"/>
        <end position="173"/>
    </location>
</feature>
<dbReference type="GO" id="GO:0016491">
    <property type="term" value="F:oxidoreductase activity"/>
    <property type="evidence" value="ECO:0007669"/>
    <property type="project" value="InterPro"/>
</dbReference>
<gene>
    <name evidence="6" type="ORF">MENT_LOCUS6354</name>
</gene>
<dbReference type="Proteomes" id="UP000580250">
    <property type="component" value="Unassembled WGS sequence"/>
</dbReference>
<dbReference type="InterPro" id="IPR008922">
    <property type="entry name" value="Di-copper_centre_dom_sf"/>
</dbReference>
<keyword evidence="1" id="KW-0479">Metal-binding</keyword>
<evidence type="ECO:0000256" key="2">
    <source>
        <dbReference type="ARBA" id="ARBA00023008"/>
    </source>
</evidence>
<accession>A0A6V7TZX7</accession>
<dbReference type="Gene3D" id="1.10.1280.10">
    <property type="entry name" value="Di-copper center containing domain from catechol oxidase"/>
    <property type="match status" value="1"/>
</dbReference>
<dbReference type="AlphaFoldDB" id="A0A6V7TZX7"/>
<evidence type="ECO:0000259" key="4">
    <source>
        <dbReference type="PROSITE" id="PS00497"/>
    </source>
</evidence>
<dbReference type="InterPro" id="IPR002227">
    <property type="entry name" value="Tyrosinase_Cu-bd"/>
</dbReference>
<feature type="signal peptide" evidence="3">
    <location>
        <begin position="1"/>
        <end position="23"/>
    </location>
</feature>
<proteinExistence type="predicted"/>
<dbReference type="InterPro" id="IPR050316">
    <property type="entry name" value="Tyrosinase/Hemocyanin"/>
</dbReference>